<dbReference type="OrthoDB" id="230884at2157"/>
<name>A0A1I1DLB2_NATHA</name>
<dbReference type="AlphaFoldDB" id="A0A1I1DLB2"/>
<organism evidence="3 4">
    <name type="scientific">Natronobacterium haloterrestre</name>
    <name type="common">Halobiforma haloterrestris</name>
    <dbReference type="NCBI Taxonomy" id="148448"/>
    <lineage>
        <taxon>Archaea</taxon>
        <taxon>Methanobacteriati</taxon>
        <taxon>Methanobacteriota</taxon>
        <taxon>Stenosarchaea group</taxon>
        <taxon>Halobacteria</taxon>
        <taxon>Halobacteriales</taxon>
        <taxon>Natrialbaceae</taxon>
        <taxon>Natronobacterium</taxon>
    </lineage>
</organism>
<dbReference type="RefSeq" id="WP_089785452.1">
    <property type="nucleotide sequence ID" value="NZ_FOKW01000001.1"/>
</dbReference>
<accession>A0A1I1DLB2</accession>
<sequence>MPDTDLRPSLSEPIRILGDGAATVAPEALADLPVQEREIEIVCSTGDRYTERWQGVAIMDVLETEAAAAASIPAETTHLLVESADGHRACVALEDALDGLLAFGRDGDALGAVADYDSRFVAPGLTGPRTVKDVVRIEATRLEPGEDPESYERLLEVESEDGDDAE</sequence>
<evidence type="ECO:0000313" key="4">
    <source>
        <dbReference type="Proteomes" id="UP000199161"/>
    </source>
</evidence>
<dbReference type="InterPro" id="IPR036374">
    <property type="entry name" value="OxRdtase_Mopterin-bd_sf"/>
</dbReference>
<dbReference type="Pfam" id="PF00174">
    <property type="entry name" value="Oxidored_molyb"/>
    <property type="match status" value="1"/>
</dbReference>
<feature type="domain" description="Oxidoreductase molybdopterin-binding" evidence="2">
    <location>
        <begin position="31"/>
        <end position="142"/>
    </location>
</feature>
<dbReference type="InterPro" id="IPR000572">
    <property type="entry name" value="OxRdtase_Mopterin-bd_dom"/>
</dbReference>
<keyword evidence="4" id="KW-1185">Reference proteome</keyword>
<protein>
    <submittedName>
        <fullName evidence="3">Oxidoreductase molybdopterin binding domain-containing protein</fullName>
    </submittedName>
</protein>
<evidence type="ECO:0000259" key="2">
    <source>
        <dbReference type="Pfam" id="PF00174"/>
    </source>
</evidence>
<dbReference type="SUPFAM" id="SSF56524">
    <property type="entry name" value="Oxidoreductase molybdopterin-binding domain"/>
    <property type="match status" value="1"/>
</dbReference>
<dbReference type="EMBL" id="FOKW01000001">
    <property type="protein sequence ID" value="SFB75647.1"/>
    <property type="molecule type" value="Genomic_DNA"/>
</dbReference>
<reference evidence="4" key="1">
    <citation type="submission" date="2016-10" db="EMBL/GenBank/DDBJ databases">
        <authorList>
            <person name="Varghese N."/>
            <person name="Submissions S."/>
        </authorList>
    </citation>
    <scope>NUCLEOTIDE SEQUENCE [LARGE SCALE GENOMIC DNA]</scope>
    <source>
        <strain evidence="4">DSM 13078</strain>
    </source>
</reference>
<feature type="compositionally biased region" description="Basic and acidic residues" evidence="1">
    <location>
        <begin position="140"/>
        <end position="156"/>
    </location>
</feature>
<dbReference type="Gene3D" id="3.90.420.10">
    <property type="entry name" value="Oxidoreductase, molybdopterin-binding domain"/>
    <property type="match status" value="1"/>
</dbReference>
<evidence type="ECO:0000313" key="3">
    <source>
        <dbReference type="EMBL" id="SFB75647.1"/>
    </source>
</evidence>
<feature type="region of interest" description="Disordered" evidence="1">
    <location>
        <begin position="140"/>
        <end position="166"/>
    </location>
</feature>
<dbReference type="Proteomes" id="UP000199161">
    <property type="component" value="Unassembled WGS sequence"/>
</dbReference>
<evidence type="ECO:0000256" key="1">
    <source>
        <dbReference type="SAM" id="MobiDB-lite"/>
    </source>
</evidence>
<proteinExistence type="predicted"/>
<gene>
    <name evidence="3" type="ORF">SAMN05444422_101768</name>
</gene>
<feature type="compositionally biased region" description="Acidic residues" evidence="1">
    <location>
        <begin position="157"/>
        <end position="166"/>
    </location>
</feature>